<dbReference type="SUPFAM" id="SSF160467">
    <property type="entry name" value="PH0987 N-terminal domain-like"/>
    <property type="match status" value="1"/>
</dbReference>
<proteinExistence type="predicted"/>
<keyword evidence="2" id="KW-0378">Hydrolase</keyword>
<dbReference type="EMBL" id="FWXF01000012">
    <property type="protein sequence ID" value="SMC25291.1"/>
    <property type="molecule type" value="Genomic_DNA"/>
</dbReference>
<feature type="domain" description="Carboxyltransferase" evidence="4">
    <location>
        <begin position="12"/>
        <end position="211"/>
    </location>
</feature>
<evidence type="ECO:0000256" key="3">
    <source>
        <dbReference type="ARBA" id="ARBA00022840"/>
    </source>
</evidence>
<dbReference type="Pfam" id="PF02682">
    <property type="entry name" value="CT_C_D"/>
    <property type="match status" value="1"/>
</dbReference>
<keyword evidence="6" id="KW-1185">Reference proteome</keyword>
<dbReference type="NCBIfam" id="TIGR00370">
    <property type="entry name" value="5-oxoprolinase subunit PxpB"/>
    <property type="match status" value="1"/>
</dbReference>
<gene>
    <name evidence="5" type="ORF">SAMN02746041_02294</name>
</gene>
<dbReference type="OrthoDB" id="9768696at2"/>
<evidence type="ECO:0000256" key="1">
    <source>
        <dbReference type="ARBA" id="ARBA00022741"/>
    </source>
</evidence>
<dbReference type="Gene3D" id="3.30.1360.40">
    <property type="match status" value="1"/>
</dbReference>
<dbReference type="PANTHER" id="PTHR34698:SF2">
    <property type="entry name" value="5-OXOPROLINASE SUBUNIT B"/>
    <property type="match status" value="1"/>
</dbReference>
<dbReference type="InterPro" id="IPR029000">
    <property type="entry name" value="Cyclophilin-like_dom_sf"/>
</dbReference>
<reference evidence="5 6" key="1">
    <citation type="submission" date="2017-04" db="EMBL/GenBank/DDBJ databases">
        <authorList>
            <person name="Afonso C.L."/>
            <person name="Miller P.J."/>
            <person name="Scott M.A."/>
            <person name="Spackman E."/>
            <person name="Goraichik I."/>
            <person name="Dimitrov K.M."/>
            <person name="Suarez D.L."/>
            <person name="Swayne D.E."/>
        </authorList>
    </citation>
    <scope>NUCLEOTIDE SEQUENCE [LARGE SCALE GENOMIC DNA]</scope>
    <source>
        <strain evidence="5 6">DSM 13146</strain>
    </source>
</reference>
<evidence type="ECO:0000259" key="4">
    <source>
        <dbReference type="SMART" id="SM00796"/>
    </source>
</evidence>
<evidence type="ECO:0000313" key="6">
    <source>
        <dbReference type="Proteomes" id="UP000192783"/>
    </source>
</evidence>
<organism evidence="5 6">
    <name type="scientific">Desulfacinum hydrothermale DSM 13146</name>
    <dbReference type="NCBI Taxonomy" id="1121390"/>
    <lineage>
        <taxon>Bacteria</taxon>
        <taxon>Pseudomonadati</taxon>
        <taxon>Thermodesulfobacteriota</taxon>
        <taxon>Syntrophobacteria</taxon>
        <taxon>Syntrophobacterales</taxon>
        <taxon>Syntrophobacteraceae</taxon>
        <taxon>Desulfacinum</taxon>
    </lineage>
</organism>
<accession>A0A1W1XP48</accession>
<evidence type="ECO:0000313" key="5">
    <source>
        <dbReference type="EMBL" id="SMC25291.1"/>
    </source>
</evidence>
<evidence type="ECO:0000256" key="2">
    <source>
        <dbReference type="ARBA" id="ARBA00022801"/>
    </source>
</evidence>
<dbReference type="STRING" id="1121390.SAMN02746041_02294"/>
<dbReference type="GO" id="GO:0016787">
    <property type="term" value="F:hydrolase activity"/>
    <property type="evidence" value="ECO:0007669"/>
    <property type="project" value="UniProtKB-KW"/>
</dbReference>
<dbReference type="SUPFAM" id="SSF50891">
    <property type="entry name" value="Cyclophilin-like"/>
    <property type="match status" value="1"/>
</dbReference>
<dbReference type="RefSeq" id="WP_084058018.1">
    <property type="nucleotide sequence ID" value="NZ_FWXF01000012.1"/>
</dbReference>
<dbReference type="Proteomes" id="UP000192783">
    <property type="component" value="Unassembled WGS sequence"/>
</dbReference>
<dbReference type="Gene3D" id="2.40.100.10">
    <property type="entry name" value="Cyclophilin-like"/>
    <property type="match status" value="1"/>
</dbReference>
<dbReference type="PANTHER" id="PTHR34698">
    <property type="entry name" value="5-OXOPROLINASE SUBUNIT B"/>
    <property type="match status" value="1"/>
</dbReference>
<protein>
    <submittedName>
        <fullName evidence="5">Sensor histidine kinase inhibitor, KipI family</fullName>
    </submittedName>
</protein>
<name>A0A1W1XP48_9BACT</name>
<keyword evidence="1" id="KW-0547">Nucleotide-binding</keyword>
<keyword evidence="3" id="KW-0067">ATP-binding</keyword>
<dbReference type="InterPro" id="IPR010016">
    <property type="entry name" value="PxpB"/>
</dbReference>
<dbReference type="SMART" id="SM00796">
    <property type="entry name" value="AHS1"/>
    <property type="match status" value="1"/>
</dbReference>
<dbReference type="GO" id="GO:0005524">
    <property type="term" value="F:ATP binding"/>
    <property type="evidence" value="ECO:0007669"/>
    <property type="project" value="UniProtKB-KW"/>
</dbReference>
<dbReference type="InterPro" id="IPR003833">
    <property type="entry name" value="CT_C_D"/>
</dbReference>
<dbReference type="AlphaFoldDB" id="A0A1W1XP48"/>
<sequence>MDLADEKDDSYPRFLHCGDMGLLVELGNAVDPSLNRRVHALGKRLRGSAPGILSLVPTYRSLFIHYDPTCCSYERIIGLVQENLASLSNDTGGSRVVKVPVCYGGHYGPDLAQVAAIHGLTEHEVIEKHAGRRYHVYMVGFTPGFPYMGGLNPELHTPRRKQPRTRVPAGSVGIAEEQTGIYPIESPGGWQIIGRTPLRLFDVNRVPPFLVEAGDTVVFEPITKEQFERLAHR</sequence>